<comment type="caution">
    <text evidence="7">The sequence shown here is derived from an EMBL/GenBank/DDBJ whole genome shotgun (WGS) entry which is preliminary data.</text>
</comment>
<accession>A0ABW5DT34</accession>
<keyword evidence="3 7" id="KW-0378">Hydrolase</keyword>
<feature type="domain" description="Peptidase M24 C-terminal" evidence="6">
    <location>
        <begin position="608"/>
        <end position="667"/>
    </location>
</feature>
<protein>
    <submittedName>
        <fullName evidence="7">Aminopeptidase P family protein</fullName>
        <ecNumber evidence="7">3.4.11.-</ecNumber>
    </submittedName>
</protein>
<feature type="domain" description="Peptidase M24" evidence="4">
    <location>
        <begin position="388"/>
        <end position="598"/>
    </location>
</feature>
<feature type="domain" description="Creatinase N-terminal" evidence="5">
    <location>
        <begin position="83"/>
        <end position="214"/>
    </location>
</feature>
<reference evidence="8" key="1">
    <citation type="journal article" date="2019" name="Int. J. Syst. Evol. Microbiol.">
        <title>The Global Catalogue of Microorganisms (GCM) 10K type strain sequencing project: providing services to taxonomists for standard genome sequencing and annotation.</title>
        <authorList>
            <consortium name="The Broad Institute Genomics Platform"/>
            <consortium name="The Broad Institute Genome Sequencing Center for Infectious Disease"/>
            <person name="Wu L."/>
            <person name="Ma J."/>
        </authorList>
    </citation>
    <scope>NUCLEOTIDE SEQUENCE [LARGE SCALE GENOMIC DNA]</scope>
    <source>
        <strain evidence="8">CGMCC 1.19062</strain>
    </source>
</reference>
<dbReference type="RefSeq" id="WP_379876612.1">
    <property type="nucleotide sequence ID" value="NZ_JBHUIP010000012.1"/>
</dbReference>
<dbReference type="SUPFAM" id="SSF55920">
    <property type="entry name" value="Creatinase/aminopeptidase"/>
    <property type="match status" value="1"/>
</dbReference>
<comment type="similarity">
    <text evidence="1">Belongs to the peptidase M24B family.</text>
</comment>
<dbReference type="Gene3D" id="3.90.230.10">
    <property type="entry name" value="Creatinase/methionine aminopeptidase superfamily"/>
    <property type="match status" value="1"/>
</dbReference>
<dbReference type="InterPro" id="IPR000587">
    <property type="entry name" value="Creatinase_N"/>
</dbReference>
<evidence type="ECO:0000313" key="8">
    <source>
        <dbReference type="Proteomes" id="UP001597295"/>
    </source>
</evidence>
<dbReference type="EC" id="3.4.11.-" evidence="7"/>
<dbReference type="Pfam" id="PF16188">
    <property type="entry name" value="Peptidase_M24_C"/>
    <property type="match status" value="1"/>
</dbReference>
<proteinExistence type="inferred from homology"/>
<evidence type="ECO:0000259" key="5">
    <source>
        <dbReference type="Pfam" id="PF01321"/>
    </source>
</evidence>
<dbReference type="PANTHER" id="PTHR43763">
    <property type="entry name" value="XAA-PRO AMINOPEPTIDASE 1"/>
    <property type="match status" value="1"/>
</dbReference>
<evidence type="ECO:0000259" key="6">
    <source>
        <dbReference type="Pfam" id="PF16188"/>
    </source>
</evidence>
<dbReference type="InterPro" id="IPR050422">
    <property type="entry name" value="X-Pro_aminopeptidase_P"/>
</dbReference>
<name>A0ABW5DT34_9PROT</name>
<evidence type="ECO:0000256" key="2">
    <source>
        <dbReference type="ARBA" id="ARBA00022723"/>
    </source>
</evidence>
<evidence type="ECO:0000313" key="7">
    <source>
        <dbReference type="EMBL" id="MFD2263589.1"/>
    </source>
</evidence>
<dbReference type="Pfam" id="PF16189">
    <property type="entry name" value="Creatinase_N_2"/>
    <property type="match status" value="1"/>
</dbReference>
<dbReference type="Proteomes" id="UP001597295">
    <property type="component" value="Unassembled WGS sequence"/>
</dbReference>
<dbReference type="GO" id="GO:0004177">
    <property type="term" value="F:aminopeptidase activity"/>
    <property type="evidence" value="ECO:0007669"/>
    <property type="project" value="UniProtKB-KW"/>
</dbReference>
<evidence type="ECO:0000259" key="4">
    <source>
        <dbReference type="Pfam" id="PF00557"/>
    </source>
</evidence>
<keyword evidence="2" id="KW-0479">Metal-binding</keyword>
<sequence length="668" mass="71877">MSECRAEYQGDEALAGLLAKQGGRSVAEVKTLLAGVNAAALYGDDTDWARLISNDPTPALIAQLSALRAALAPVASTETHGARLALLRAELAKRDLDGFLIPRADEHQGEYVPAQAERLEWLTGFKGSAGMAAVLTDRAAIFVDGRYTLQVRDQVDMTAYEARHLIEQPPAEWLVEVASAGQKIGFDPWLHTLDQAERLQAALGAAGIQLVALSSNPLDAVWADQPPPPLGPVRIQADAQSGRVSAEKRSEIAGQLSNQRVDTAILTTPDSIAWLLNIRGSDVPHTPFALGFALLHSDGTVDLAIDERKILPDTKLHLGNGVRLHAPASFPSLLDALKNKRVLLDPAWAGFAIAHRLNEAGATIIRGADPCLLPKATKNSVELAGTTTAHVRDGAAMVRFLKWLEENSRDGTLKEIEASDKLEEFRKATGLLRDLSFDSISGAGSNGAIVHYRATPETEKTLELGNLYLIDSGAQYVDGTTDITRTLAIGTPTAEMARNFTLVLKGHIAISTAVFPTGTTGSQIDVLARLPLWQHGLDYDHGTGHGVGSYLSVHEGPQRISKAPNTIALKPGMILSNEPGYYKSGGYGIRIENLIYVTPVTIDGAERPMLGFENLTLAPIDRRLIVADLLSPTERTWLNAYHAKVRDTLSPLLDTETALWLAQVTAEV</sequence>
<dbReference type="InterPro" id="IPR000994">
    <property type="entry name" value="Pept_M24"/>
</dbReference>
<dbReference type="Pfam" id="PF00557">
    <property type="entry name" value="Peptidase_M24"/>
    <property type="match status" value="1"/>
</dbReference>
<gene>
    <name evidence="7" type="ORF">ACFSM5_11880</name>
</gene>
<keyword evidence="7" id="KW-0031">Aminopeptidase</keyword>
<dbReference type="InterPro" id="IPR032416">
    <property type="entry name" value="Peptidase_M24_C"/>
</dbReference>
<dbReference type="PANTHER" id="PTHR43763:SF6">
    <property type="entry name" value="XAA-PRO AMINOPEPTIDASE 1"/>
    <property type="match status" value="1"/>
</dbReference>
<keyword evidence="7" id="KW-0645">Protease</keyword>
<dbReference type="EMBL" id="JBHUIP010000012">
    <property type="protein sequence ID" value="MFD2263589.1"/>
    <property type="molecule type" value="Genomic_DNA"/>
</dbReference>
<dbReference type="Gene3D" id="3.40.350.10">
    <property type="entry name" value="Creatinase/prolidase N-terminal domain"/>
    <property type="match status" value="2"/>
</dbReference>
<keyword evidence="8" id="KW-1185">Reference proteome</keyword>
<evidence type="ECO:0000256" key="1">
    <source>
        <dbReference type="ARBA" id="ARBA00008766"/>
    </source>
</evidence>
<dbReference type="InterPro" id="IPR029149">
    <property type="entry name" value="Creatin/AminoP/Spt16_N"/>
</dbReference>
<organism evidence="7 8">
    <name type="scientific">Lacibacterium aquatile</name>
    <dbReference type="NCBI Taxonomy" id="1168082"/>
    <lineage>
        <taxon>Bacteria</taxon>
        <taxon>Pseudomonadati</taxon>
        <taxon>Pseudomonadota</taxon>
        <taxon>Alphaproteobacteria</taxon>
        <taxon>Rhodospirillales</taxon>
        <taxon>Rhodospirillaceae</taxon>
    </lineage>
</organism>
<dbReference type="Pfam" id="PF01321">
    <property type="entry name" value="Creatinase_N"/>
    <property type="match status" value="1"/>
</dbReference>
<dbReference type="SUPFAM" id="SSF53092">
    <property type="entry name" value="Creatinase/prolidase N-terminal domain"/>
    <property type="match status" value="1"/>
</dbReference>
<dbReference type="CDD" id="cd01085">
    <property type="entry name" value="APP"/>
    <property type="match status" value="1"/>
</dbReference>
<dbReference type="InterPro" id="IPR033740">
    <property type="entry name" value="Pept_M24B"/>
</dbReference>
<dbReference type="InterPro" id="IPR036005">
    <property type="entry name" value="Creatinase/aminopeptidase-like"/>
</dbReference>
<evidence type="ECO:0000256" key="3">
    <source>
        <dbReference type="ARBA" id="ARBA00022801"/>
    </source>
</evidence>